<comment type="caution">
    <text evidence="1">The sequence shown here is derived from an EMBL/GenBank/DDBJ whole genome shotgun (WGS) entry which is preliminary data.</text>
</comment>
<keyword evidence="2" id="KW-1185">Reference proteome</keyword>
<name>A0A8X7BMW6_TRICX</name>
<dbReference type="Proteomes" id="UP000887159">
    <property type="component" value="Unassembled WGS sequence"/>
</dbReference>
<reference evidence="1" key="1">
    <citation type="submission" date="2020-08" db="EMBL/GenBank/DDBJ databases">
        <title>Multicomponent nature underlies the extraordinary mechanical properties of spider dragline silk.</title>
        <authorList>
            <person name="Kono N."/>
            <person name="Nakamura H."/>
            <person name="Mori M."/>
            <person name="Yoshida Y."/>
            <person name="Ohtoshi R."/>
            <person name="Malay A.D."/>
            <person name="Moran D.A.P."/>
            <person name="Tomita M."/>
            <person name="Numata K."/>
            <person name="Arakawa K."/>
        </authorList>
    </citation>
    <scope>NUCLEOTIDE SEQUENCE</scope>
</reference>
<sequence>MRGKELVKADSLTFQRQKRKIGECLSTSHYKATQVLLMTNLVILNHGQRTRMSPELAIPLQTTTSRKLKDFEQWSKDKFSAFLQNQSFGPKPDLTKDCKTIRISRQSGFGVR</sequence>
<accession>A0A8X7BMW6</accession>
<dbReference type="AlphaFoldDB" id="A0A8X7BMW6"/>
<evidence type="ECO:0000313" key="2">
    <source>
        <dbReference type="Proteomes" id="UP000887159"/>
    </source>
</evidence>
<gene>
    <name evidence="1" type="primary">NCL1_25360</name>
    <name evidence="1" type="ORF">TNCV_4843911</name>
</gene>
<organism evidence="1 2">
    <name type="scientific">Trichonephila clavipes</name>
    <name type="common">Golden silk orbweaver</name>
    <name type="synonym">Nephila clavipes</name>
    <dbReference type="NCBI Taxonomy" id="2585209"/>
    <lineage>
        <taxon>Eukaryota</taxon>
        <taxon>Metazoa</taxon>
        <taxon>Ecdysozoa</taxon>
        <taxon>Arthropoda</taxon>
        <taxon>Chelicerata</taxon>
        <taxon>Arachnida</taxon>
        <taxon>Araneae</taxon>
        <taxon>Araneomorphae</taxon>
        <taxon>Entelegynae</taxon>
        <taxon>Araneoidea</taxon>
        <taxon>Nephilidae</taxon>
        <taxon>Trichonephila</taxon>
    </lineage>
</organism>
<dbReference type="EMBL" id="BMAU01021435">
    <property type="protein sequence ID" value="GFY36019.1"/>
    <property type="molecule type" value="Genomic_DNA"/>
</dbReference>
<proteinExistence type="predicted"/>
<evidence type="ECO:0000313" key="1">
    <source>
        <dbReference type="EMBL" id="GFY36019.1"/>
    </source>
</evidence>
<protein>
    <submittedName>
        <fullName evidence="1">Uncharacterized protein</fullName>
    </submittedName>
</protein>